<comment type="caution">
    <text evidence="4">The sequence shown here is derived from an EMBL/GenBank/DDBJ whole genome shotgun (WGS) entry which is preliminary data.</text>
</comment>
<name>A0A5J5IYI0_9MICO</name>
<dbReference type="SUPFAM" id="SSF51735">
    <property type="entry name" value="NAD(P)-binding Rossmann-fold domains"/>
    <property type="match status" value="1"/>
</dbReference>
<accession>A0A5J5IYI0</accession>
<keyword evidence="2" id="KW-0560">Oxidoreductase</keyword>
<comment type="similarity">
    <text evidence="1">Belongs to the short-chain dehydrogenases/reductases (SDR) family.</text>
</comment>
<dbReference type="InterPro" id="IPR036291">
    <property type="entry name" value="NAD(P)-bd_dom_sf"/>
</dbReference>
<dbReference type="EMBL" id="VYSA01000003">
    <property type="protein sequence ID" value="KAA9106551.1"/>
    <property type="molecule type" value="Genomic_DNA"/>
</dbReference>
<dbReference type="AlphaFoldDB" id="A0A5J5IYI0"/>
<dbReference type="InterPro" id="IPR002347">
    <property type="entry name" value="SDR_fam"/>
</dbReference>
<feature type="region of interest" description="Disordered" evidence="3">
    <location>
        <begin position="1"/>
        <end position="47"/>
    </location>
</feature>
<dbReference type="InterPro" id="IPR051122">
    <property type="entry name" value="SDR_DHRS6-like"/>
</dbReference>
<dbReference type="Proteomes" id="UP000325827">
    <property type="component" value="Unassembled WGS sequence"/>
</dbReference>
<dbReference type="GO" id="GO:0016491">
    <property type="term" value="F:oxidoreductase activity"/>
    <property type="evidence" value="ECO:0007669"/>
    <property type="project" value="UniProtKB-KW"/>
</dbReference>
<dbReference type="Pfam" id="PF13561">
    <property type="entry name" value="adh_short_C2"/>
    <property type="match status" value="1"/>
</dbReference>
<evidence type="ECO:0000256" key="2">
    <source>
        <dbReference type="ARBA" id="ARBA00023002"/>
    </source>
</evidence>
<dbReference type="PROSITE" id="PS51257">
    <property type="entry name" value="PROKAR_LIPOPROTEIN"/>
    <property type="match status" value="1"/>
</dbReference>
<protein>
    <submittedName>
        <fullName evidence="4">SDR family oxidoreductase</fullName>
    </submittedName>
</protein>
<organism evidence="4 5">
    <name type="scientific">Microbacterium rhizomatis</name>
    <dbReference type="NCBI Taxonomy" id="1631477"/>
    <lineage>
        <taxon>Bacteria</taxon>
        <taxon>Bacillati</taxon>
        <taxon>Actinomycetota</taxon>
        <taxon>Actinomycetes</taxon>
        <taxon>Micrococcales</taxon>
        <taxon>Microbacteriaceae</taxon>
        <taxon>Microbacterium</taxon>
    </lineage>
</organism>
<sequence length="295" mass="30866">MARTRRSWASGTSTSACWTRRSPTPTSPADRGHAHLDGMTTASPARADMRPTALDGRTALILGAAGPHSVSAATTLAGLGAQVTVAGDMREFEEQYRGDERFQIRPFVPASVEDVAALAAAFDDTDVLVHSAGTVSTCLDAIRCFAPAMAARRRGSIIAISSPRPTCAGRGDGLSPASRQPLHQMVRSLATEMRPSGVRVNAISPQGVDPVAAIAFLASDASAHITGAVLAMEPGWSVLERPDAGHVMPARTPGVVTNLHRDGAGRAARAALSFPVRLHDDESATKGHGDERRRA</sequence>
<keyword evidence="5" id="KW-1185">Reference proteome</keyword>
<dbReference type="PRINTS" id="PR00081">
    <property type="entry name" value="GDHRDH"/>
</dbReference>
<dbReference type="PANTHER" id="PTHR43477:SF1">
    <property type="entry name" value="DIHYDROANTICAPSIN 7-DEHYDROGENASE"/>
    <property type="match status" value="1"/>
</dbReference>
<feature type="compositionally biased region" description="Polar residues" evidence="3">
    <location>
        <begin position="7"/>
        <end position="24"/>
    </location>
</feature>
<reference evidence="5" key="1">
    <citation type="submission" date="2019-09" db="EMBL/GenBank/DDBJ databases">
        <title>Mumia zhuanghuii sp. nov. isolated from the intestinal contents of plateau pika (Ochotona curzoniae) in the Qinghai-Tibet plateau of China.</title>
        <authorList>
            <person name="Tian Z."/>
        </authorList>
    </citation>
    <scope>NUCLEOTIDE SEQUENCE [LARGE SCALE GENOMIC DNA]</scope>
    <source>
        <strain evidence="5">JCM 30598</strain>
    </source>
</reference>
<dbReference type="OrthoDB" id="286404at2"/>
<evidence type="ECO:0000256" key="1">
    <source>
        <dbReference type="ARBA" id="ARBA00006484"/>
    </source>
</evidence>
<gene>
    <name evidence="4" type="ORF">F6B43_15600</name>
</gene>
<evidence type="ECO:0000313" key="5">
    <source>
        <dbReference type="Proteomes" id="UP000325827"/>
    </source>
</evidence>
<evidence type="ECO:0000313" key="4">
    <source>
        <dbReference type="EMBL" id="KAA9106551.1"/>
    </source>
</evidence>
<dbReference type="PANTHER" id="PTHR43477">
    <property type="entry name" value="DIHYDROANTICAPSIN 7-DEHYDROGENASE"/>
    <property type="match status" value="1"/>
</dbReference>
<proteinExistence type="inferred from homology"/>
<evidence type="ECO:0000256" key="3">
    <source>
        <dbReference type="SAM" id="MobiDB-lite"/>
    </source>
</evidence>
<dbReference type="Gene3D" id="3.40.50.720">
    <property type="entry name" value="NAD(P)-binding Rossmann-like Domain"/>
    <property type="match status" value="2"/>
</dbReference>